<organism evidence="2 3">
    <name type="scientific">Aurantimonas marianensis</name>
    <dbReference type="NCBI Taxonomy" id="2920428"/>
    <lineage>
        <taxon>Bacteria</taxon>
        <taxon>Pseudomonadati</taxon>
        <taxon>Pseudomonadota</taxon>
        <taxon>Alphaproteobacteria</taxon>
        <taxon>Hyphomicrobiales</taxon>
        <taxon>Aurantimonadaceae</taxon>
        <taxon>Aurantimonas</taxon>
    </lineage>
</organism>
<feature type="chain" id="PRO_5040758371" evidence="1">
    <location>
        <begin position="24"/>
        <end position="101"/>
    </location>
</feature>
<comment type="caution">
    <text evidence="2">The sequence shown here is derived from an EMBL/GenBank/DDBJ whole genome shotgun (WGS) entry which is preliminary data.</text>
</comment>
<evidence type="ECO:0000256" key="1">
    <source>
        <dbReference type="SAM" id="SignalP"/>
    </source>
</evidence>
<feature type="signal peptide" evidence="1">
    <location>
        <begin position="1"/>
        <end position="23"/>
    </location>
</feature>
<proteinExistence type="predicted"/>
<gene>
    <name evidence="2" type="ORF">MJ956_08380</name>
</gene>
<name>A0A9X2KFC7_9HYPH</name>
<dbReference type="AlphaFoldDB" id="A0A9X2KFC7"/>
<accession>A0A9X2KFC7</accession>
<dbReference type="RefSeq" id="WP_253964025.1">
    <property type="nucleotide sequence ID" value="NZ_JALHBS010000046.1"/>
</dbReference>
<reference evidence="2" key="1">
    <citation type="submission" date="2022-03" db="EMBL/GenBank/DDBJ databases">
        <title>Aurantimonas Liuensis sp. Nov., isolated from the hadal seawater of the Mariana Trench.</title>
        <authorList>
            <person name="Liu R."/>
        </authorList>
    </citation>
    <scope>NUCLEOTIDE SEQUENCE</scope>
    <source>
        <strain evidence="2">LRZ36</strain>
    </source>
</reference>
<keyword evidence="3" id="KW-1185">Reference proteome</keyword>
<keyword evidence="1" id="KW-0732">Signal</keyword>
<sequence length="101" mass="11234">MRMFLITVAAAVSTLALSVSADAKTFTRKVVESNDKCYLVEYIPSTYIYNTKGKKVSGESRSWVGNIADGAVIIKRRNPAVYIQTRKLLEQDHYTLVAQGC</sequence>
<dbReference type="EMBL" id="JALHBS010000046">
    <property type="protein sequence ID" value="MCP3055165.1"/>
    <property type="molecule type" value="Genomic_DNA"/>
</dbReference>
<evidence type="ECO:0000313" key="3">
    <source>
        <dbReference type="Proteomes" id="UP001155220"/>
    </source>
</evidence>
<evidence type="ECO:0000313" key="2">
    <source>
        <dbReference type="EMBL" id="MCP3055165.1"/>
    </source>
</evidence>
<dbReference type="Proteomes" id="UP001155220">
    <property type="component" value="Unassembled WGS sequence"/>
</dbReference>
<protein>
    <submittedName>
        <fullName evidence="2">Uncharacterized protein</fullName>
    </submittedName>
</protein>